<name>A0A553PGN8_TIGCA</name>
<dbReference type="Proteomes" id="UP000318571">
    <property type="component" value="Chromosome 5"/>
</dbReference>
<evidence type="ECO:0000313" key="3">
    <source>
        <dbReference type="Proteomes" id="UP000318571"/>
    </source>
</evidence>
<feature type="chain" id="PRO_5021789434" evidence="1">
    <location>
        <begin position="21"/>
        <end position="303"/>
    </location>
</feature>
<comment type="caution">
    <text evidence="2">The sequence shown here is derived from an EMBL/GenBank/DDBJ whole genome shotgun (WGS) entry which is preliminary data.</text>
</comment>
<dbReference type="EMBL" id="VCGU01000004">
    <property type="protein sequence ID" value="TRY76835.1"/>
    <property type="molecule type" value="Genomic_DNA"/>
</dbReference>
<keyword evidence="3" id="KW-1185">Reference proteome</keyword>
<protein>
    <submittedName>
        <fullName evidence="2">Uncharacterized protein</fullName>
    </submittedName>
</protein>
<dbReference type="AlphaFoldDB" id="A0A553PGN8"/>
<feature type="signal peptide" evidence="1">
    <location>
        <begin position="1"/>
        <end position="20"/>
    </location>
</feature>
<evidence type="ECO:0000313" key="2">
    <source>
        <dbReference type="EMBL" id="TRY76835.1"/>
    </source>
</evidence>
<proteinExistence type="predicted"/>
<accession>A0A553PGN8</accession>
<evidence type="ECO:0000256" key="1">
    <source>
        <dbReference type="SAM" id="SignalP"/>
    </source>
</evidence>
<organism evidence="2 3">
    <name type="scientific">Tigriopus californicus</name>
    <name type="common">Marine copepod</name>
    <dbReference type="NCBI Taxonomy" id="6832"/>
    <lineage>
        <taxon>Eukaryota</taxon>
        <taxon>Metazoa</taxon>
        <taxon>Ecdysozoa</taxon>
        <taxon>Arthropoda</taxon>
        <taxon>Crustacea</taxon>
        <taxon>Multicrustacea</taxon>
        <taxon>Hexanauplia</taxon>
        <taxon>Copepoda</taxon>
        <taxon>Harpacticoida</taxon>
        <taxon>Harpacticidae</taxon>
        <taxon>Tigriopus</taxon>
    </lineage>
</organism>
<keyword evidence="1" id="KW-0732">Signal</keyword>
<gene>
    <name evidence="2" type="ORF">TCAL_14749</name>
</gene>
<sequence length="303" mass="32351">MKGITLLVLASMAVCSQSAAVDLLQNLSSLASVSTLAGQLWESVSGDNCEKIIVPAGHGASLFTRKNCKGDRYDVPYGARNIPSDQSERHESAVVLADHALYLYDESYGSVSSKIKNFLRISNKNVKTILDLGKVAILAAPKDRNLYVNIKDGSSTDNNLSEDAEFAAVARGNTGKCPAVPAHVAANTYPEADCSLGGVAGIGGWDQPFQVPITNGEYELDDEDEGEEDAISCIVLRGGCRMILKDTALISNDGQIEISAPPGQDKIFNLGRSNDPKLKSLDKDVNVVEAFCDGETEINILKN</sequence>
<reference evidence="2 3" key="1">
    <citation type="journal article" date="2018" name="Nat. Ecol. Evol.">
        <title>Genomic signatures of mitonuclear coevolution across populations of Tigriopus californicus.</title>
        <authorList>
            <person name="Barreto F.S."/>
            <person name="Watson E.T."/>
            <person name="Lima T.G."/>
            <person name="Willett C.S."/>
            <person name="Edmands S."/>
            <person name="Li W."/>
            <person name="Burton R.S."/>
        </authorList>
    </citation>
    <scope>NUCLEOTIDE SEQUENCE [LARGE SCALE GENOMIC DNA]</scope>
    <source>
        <strain evidence="2 3">San Diego</strain>
    </source>
</reference>